<organism evidence="2 3">
    <name type="scientific">Streblomastix strix</name>
    <dbReference type="NCBI Taxonomy" id="222440"/>
    <lineage>
        <taxon>Eukaryota</taxon>
        <taxon>Metamonada</taxon>
        <taxon>Preaxostyla</taxon>
        <taxon>Oxymonadida</taxon>
        <taxon>Streblomastigidae</taxon>
        <taxon>Streblomastix</taxon>
    </lineage>
</organism>
<feature type="region of interest" description="Disordered" evidence="1">
    <location>
        <begin position="51"/>
        <end position="95"/>
    </location>
</feature>
<dbReference type="EMBL" id="SNRW01000423">
    <property type="protein sequence ID" value="KAA6401231.1"/>
    <property type="molecule type" value="Genomic_DNA"/>
</dbReference>
<reference evidence="2 3" key="1">
    <citation type="submission" date="2019-03" db="EMBL/GenBank/DDBJ databases">
        <title>Single cell metagenomics reveals metabolic interactions within the superorganism composed of flagellate Streblomastix strix and complex community of Bacteroidetes bacteria on its surface.</title>
        <authorList>
            <person name="Treitli S.C."/>
            <person name="Kolisko M."/>
            <person name="Husnik F."/>
            <person name="Keeling P."/>
            <person name="Hampl V."/>
        </authorList>
    </citation>
    <scope>NUCLEOTIDE SEQUENCE [LARGE SCALE GENOMIC DNA]</scope>
    <source>
        <strain evidence="2">ST1C</strain>
    </source>
</reference>
<evidence type="ECO:0000313" key="2">
    <source>
        <dbReference type="EMBL" id="KAA6401231.1"/>
    </source>
</evidence>
<name>A0A5J4X1U3_9EUKA</name>
<evidence type="ECO:0000313" key="3">
    <source>
        <dbReference type="Proteomes" id="UP000324800"/>
    </source>
</evidence>
<sequence length="125" mass="14327">MREQERKKAMDKLIDEVLALKMEIKLLREHEIELTKEIEILKKLKSGKNTQKLSLKDMKSSPDVSAEKTHVSITRESQFLSTSSQETSTNDSRKVISQKAKGGLTYLFSPDLCHQLHQSQILTKD</sequence>
<protein>
    <submittedName>
        <fullName evidence="2">Uncharacterized protein</fullName>
    </submittedName>
</protein>
<dbReference type="Proteomes" id="UP000324800">
    <property type="component" value="Unassembled WGS sequence"/>
</dbReference>
<accession>A0A5J4X1U3</accession>
<comment type="caution">
    <text evidence="2">The sequence shown here is derived from an EMBL/GenBank/DDBJ whole genome shotgun (WGS) entry which is preliminary data.</text>
</comment>
<evidence type="ECO:0000256" key="1">
    <source>
        <dbReference type="SAM" id="MobiDB-lite"/>
    </source>
</evidence>
<dbReference type="AlphaFoldDB" id="A0A5J4X1U3"/>
<gene>
    <name evidence="2" type="ORF">EZS28_003244</name>
</gene>
<proteinExistence type="predicted"/>
<feature type="compositionally biased region" description="Polar residues" evidence="1">
    <location>
        <begin position="71"/>
        <end position="90"/>
    </location>
</feature>
<feature type="compositionally biased region" description="Basic and acidic residues" evidence="1">
    <location>
        <begin position="54"/>
        <end position="70"/>
    </location>
</feature>